<evidence type="ECO:0000313" key="1">
    <source>
        <dbReference type="EMBL" id="KYF51167.1"/>
    </source>
</evidence>
<dbReference type="EMBL" id="JELY01002953">
    <property type="protein sequence ID" value="KYF51167.1"/>
    <property type="molecule type" value="Genomic_DNA"/>
</dbReference>
<protein>
    <submittedName>
        <fullName evidence="1">Uncharacterized protein</fullName>
    </submittedName>
</protein>
<reference evidence="1 2" key="1">
    <citation type="submission" date="2014-02" db="EMBL/GenBank/DDBJ databases">
        <title>The small core and large imbalanced accessory genome model reveals a collaborative survival strategy of Sorangium cellulosum strains in nature.</title>
        <authorList>
            <person name="Han K."/>
            <person name="Peng R."/>
            <person name="Blom J."/>
            <person name="Li Y.-Z."/>
        </authorList>
    </citation>
    <scope>NUCLEOTIDE SEQUENCE [LARGE SCALE GENOMIC DNA]</scope>
    <source>
        <strain evidence="1 2">So0157-25</strain>
    </source>
</reference>
<sequence length="261" mass="29772">MRSRKLSARIFMLGWRWMKAPMRPAKTSITPTAMNIATIMMETCFAMPTAVMTESSEKTMSSTTICAMTEGNDAFTLGWSSLESSTSSLSNISWVDLPIRNTPPPSRIRSRPLKSCPSRLNRVALSPITHEIASRRSSRIPRARRRPMRRAIGCWSGGSFAVMMERKTMLSIPRTISSALRVARVIQPSTCRKGLMSGIGVALCSMRRLGRLQPRRRLRRRLRRQPRRHDRSVPRRRSRWISGESCSRVQEMSRPRRGRGE</sequence>
<dbReference type="Proteomes" id="UP000075420">
    <property type="component" value="Unassembled WGS sequence"/>
</dbReference>
<comment type="caution">
    <text evidence="1">The sequence shown here is derived from an EMBL/GenBank/DDBJ whole genome shotgun (WGS) entry which is preliminary data.</text>
</comment>
<gene>
    <name evidence="1" type="ORF">BE08_37155</name>
</gene>
<organism evidence="1 2">
    <name type="scientific">Sorangium cellulosum</name>
    <name type="common">Polyangium cellulosum</name>
    <dbReference type="NCBI Taxonomy" id="56"/>
    <lineage>
        <taxon>Bacteria</taxon>
        <taxon>Pseudomonadati</taxon>
        <taxon>Myxococcota</taxon>
        <taxon>Polyangia</taxon>
        <taxon>Polyangiales</taxon>
        <taxon>Polyangiaceae</taxon>
        <taxon>Sorangium</taxon>
    </lineage>
</organism>
<dbReference type="AlphaFoldDB" id="A0A150P667"/>
<proteinExistence type="predicted"/>
<evidence type="ECO:0000313" key="2">
    <source>
        <dbReference type="Proteomes" id="UP000075420"/>
    </source>
</evidence>
<name>A0A150P667_SORCE</name>
<accession>A0A150P667</accession>